<sequence>MRAIATFSLIGALALSTGQVSAQTSTGPAIPAATARPPVGQGENGDWAFIGRYREANQPLLAAADPKRVVFMGDSITQGWAEQPFVKGNAHFVGRGISGQTTPQMLVRFRSDVVALKPAVVHIMGGTNDVAQNTGPTTPEETEGYITGMVEIARANGIKVVLASIPPALDFPWRKDLSPGPKIKALNAWLKDYAARKHLVYVDYWPAIATPEGGMKSGYSHDGVHPNAEAFAAMAPLAQAAIDKAIRGK</sequence>
<dbReference type="InterPro" id="IPR051532">
    <property type="entry name" value="Ester_Hydrolysis_Enzymes"/>
</dbReference>
<dbReference type="EMBL" id="CZQE01000267">
    <property type="protein sequence ID" value="CUS45471.1"/>
    <property type="molecule type" value="Genomic_DNA"/>
</dbReference>
<dbReference type="AlphaFoldDB" id="A0A160TLN0"/>
<evidence type="ECO:0000313" key="2">
    <source>
        <dbReference type="EMBL" id="CUS45471.1"/>
    </source>
</evidence>
<dbReference type="InterPro" id="IPR013830">
    <property type="entry name" value="SGNH_hydro"/>
</dbReference>
<feature type="domain" description="SGNH hydrolase-type esterase" evidence="1">
    <location>
        <begin position="71"/>
        <end position="230"/>
    </location>
</feature>
<dbReference type="InterPro" id="IPR036514">
    <property type="entry name" value="SGNH_hydro_sf"/>
</dbReference>
<dbReference type="Pfam" id="PF13472">
    <property type="entry name" value="Lipase_GDSL_2"/>
    <property type="match status" value="1"/>
</dbReference>
<accession>A0A160TLN0</accession>
<dbReference type="GO" id="GO:0004622">
    <property type="term" value="F:phosphatidylcholine lysophospholipase activity"/>
    <property type="evidence" value="ECO:0007669"/>
    <property type="project" value="TreeGrafter"/>
</dbReference>
<evidence type="ECO:0000259" key="1">
    <source>
        <dbReference type="Pfam" id="PF13472"/>
    </source>
</evidence>
<dbReference type="PANTHER" id="PTHR30383:SF5">
    <property type="entry name" value="SGNH HYDROLASE-TYPE ESTERASE DOMAIN-CONTAINING PROTEIN"/>
    <property type="match status" value="1"/>
</dbReference>
<name>A0A160TLN0_9ZZZZ</name>
<organism evidence="2">
    <name type="scientific">hydrothermal vent metagenome</name>
    <dbReference type="NCBI Taxonomy" id="652676"/>
    <lineage>
        <taxon>unclassified sequences</taxon>
        <taxon>metagenomes</taxon>
        <taxon>ecological metagenomes</taxon>
    </lineage>
</organism>
<proteinExistence type="predicted"/>
<reference evidence="2" key="1">
    <citation type="submission" date="2015-10" db="EMBL/GenBank/DDBJ databases">
        <authorList>
            <person name="Gilbert D.G."/>
        </authorList>
    </citation>
    <scope>NUCLEOTIDE SEQUENCE</scope>
</reference>
<dbReference type="PANTHER" id="PTHR30383">
    <property type="entry name" value="THIOESTERASE 1/PROTEASE 1/LYSOPHOSPHOLIPASE L1"/>
    <property type="match status" value="1"/>
</dbReference>
<dbReference type="CDD" id="cd04501">
    <property type="entry name" value="SGNH_hydrolase_like_4"/>
    <property type="match status" value="1"/>
</dbReference>
<dbReference type="SUPFAM" id="SSF52266">
    <property type="entry name" value="SGNH hydrolase"/>
    <property type="match status" value="1"/>
</dbReference>
<dbReference type="Gene3D" id="3.40.50.1110">
    <property type="entry name" value="SGNH hydrolase"/>
    <property type="match status" value="1"/>
</dbReference>
<gene>
    <name evidence="2" type="ORF">MGWOODY_Smn2636</name>
</gene>
<protein>
    <submittedName>
        <fullName evidence="2">Lipolytic enzyme, G-D-S-L</fullName>
    </submittedName>
</protein>